<sequence>MTQLLLDDILQQIKQEIEIDAQGRGKASIRATAKLAGVSSMEKLFCKKQRAVIKLFNNYVGFRPF</sequence>
<accession>A0A8J7F7I2</accession>
<dbReference type="Proteomes" id="UP000620559">
    <property type="component" value="Unassembled WGS sequence"/>
</dbReference>
<organism evidence="1 2">
    <name type="scientific">Plectonema cf. radiosum LEGE 06105</name>
    <dbReference type="NCBI Taxonomy" id="945769"/>
    <lineage>
        <taxon>Bacteria</taxon>
        <taxon>Bacillati</taxon>
        <taxon>Cyanobacteriota</taxon>
        <taxon>Cyanophyceae</taxon>
        <taxon>Oscillatoriophycideae</taxon>
        <taxon>Oscillatoriales</taxon>
        <taxon>Microcoleaceae</taxon>
        <taxon>Plectonema</taxon>
    </lineage>
</organism>
<dbReference type="RefSeq" id="WP_193925784.1">
    <property type="nucleotide sequence ID" value="NZ_JADEWL010000221.1"/>
</dbReference>
<dbReference type="EMBL" id="JADEWL010000221">
    <property type="protein sequence ID" value="MBE9216915.1"/>
    <property type="molecule type" value="Genomic_DNA"/>
</dbReference>
<keyword evidence="2" id="KW-1185">Reference proteome</keyword>
<reference evidence="1" key="1">
    <citation type="submission" date="2020-10" db="EMBL/GenBank/DDBJ databases">
        <authorList>
            <person name="Castelo-Branco R."/>
            <person name="Eusebio N."/>
            <person name="Adriana R."/>
            <person name="Vieira A."/>
            <person name="Brugerolle De Fraissinette N."/>
            <person name="Rezende De Castro R."/>
            <person name="Schneider M.P."/>
            <person name="Vasconcelos V."/>
            <person name="Leao P.N."/>
        </authorList>
    </citation>
    <scope>NUCLEOTIDE SEQUENCE</scope>
    <source>
        <strain evidence="1">LEGE 06105</strain>
    </source>
</reference>
<gene>
    <name evidence="1" type="ORF">IQ247_30415</name>
</gene>
<proteinExistence type="predicted"/>
<protein>
    <submittedName>
        <fullName evidence="1">Uncharacterized protein</fullName>
    </submittedName>
</protein>
<dbReference type="AlphaFoldDB" id="A0A8J7F7I2"/>
<comment type="caution">
    <text evidence="1">The sequence shown here is derived from an EMBL/GenBank/DDBJ whole genome shotgun (WGS) entry which is preliminary data.</text>
</comment>
<name>A0A8J7F7I2_9CYAN</name>
<evidence type="ECO:0000313" key="2">
    <source>
        <dbReference type="Proteomes" id="UP000620559"/>
    </source>
</evidence>
<evidence type="ECO:0000313" key="1">
    <source>
        <dbReference type="EMBL" id="MBE9216915.1"/>
    </source>
</evidence>